<evidence type="ECO:0000313" key="2">
    <source>
        <dbReference type="EMBL" id="GAA4949838.1"/>
    </source>
</evidence>
<dbReference type="InterPro" id="IPR036388">
    <property type="entry name" value="WH-like_DNA-bd_sf"/>
</dbReference>
<protein>
    <recommendedName>
        <fullName evidence="4">Cysteine methyltransferase</fullName>
    </recommendedName>
</protein>
<gene>
    <name evidence="2" type="ORF">GCM10023205_07980</name>
</gene>
<reference evidence="3" key="1">
    <citation type="journal article" date="2019" name="Int. J. Syst. Evol. Microbiol.">
        <title>The Global Catalogue of Microorganisms (GCM) 10K type strain sequencing project: providing services to taxonomists for standard genome sequencing and annotation.</title>
        <authorList>
            <consortium name="The Broad Institute Genomics Platform"/>
            <consortium name="The Broad Institute Genome Sequencing Center for Infectious Disease"/>
            <person name="Wu L."/>
            <person name="Ma J."/>
        </authorList>
    </citation>
    <scope>NUCLEOTIDE SEQUENCE [LARGE SCALE GENOMIC DNA]</scope>
    <source>
        <strain evidence="3">JCM 17986</strain>
    </source>
</reference>
<accession>A0ABP9GPH8</accession>
<dbReference type="InterPro" id="IPR052520">
    <property type="entry name" value="ATL_DNA_repair"/>
</dbReference>
<feature type="region of interest" description="Disordered" evidence="1">
    <location>
        <begin position="39"/>
        <end position="70"/>
    </location>
</feature>
<dbReference type="InterPro" id="IPR036217">
    <property type="entry name" value="MethylDNA_cys_MeTrfase_DNAb"/>
</dbReference>
<dbReference type="PANTHER" id="PTHR42942:SF1">
    <property type="entry name" value="ALKYLTRANSFERASE-LIKE PROTEIN 1"/>
    <property type="match status" value="1"/>
</dbReference>
<feature type="region of interest" description="Disordered" evidence="1">
    <location>
        <begin position="124"/>
        <end position="146"/>
    </location>
</feature>
<dbReference type="PANTHER" id="PTHR42942">
    <property type="entry name" value="6-O-METHYLGUANINE DNA METHYLTRANSFERASE"/>
    <property type="match status" value="1"/>
</dbReference>
<proteinExistence type="predicted"/>
<name>A0ABP9GPH8_9ACTN</name>
<evidence type="ECO:0000256" key="1">
    <source>
        <dbReference type="SAM" id="MobiDB-lite"/>
    </source>
</evidence>
<dbReference type="EMBL" id="BAABHS010000002">
    <property type="protein sequence ID" value="GAA4949838.1"/>
    <property type="molecule type" value="Genomic_DNA"/>
</dbReference>
<dbReference type="SUPFAM" id="SSF46767">
    <property type="entry name" value="Methylated DNA-protein cysteine methyltransferase, C-terminal domain"/>
    <property type="match status" value="1"/>
</dbReference>
<evidence type="ECO:0000313" key="3">
    <source>
        <dbReference type="Proteomes" id="UP001500466"/>
    </source>
</evidence>
<feature type="compositionally biased region" description="Low complexity" evidence="1">
    <location>
        <begin position="39"/>
        <end position="48"/>
    </location>
</feature>
<comment type="caution">
    <text evidence="2">The sequence shown here is derived from an EMBL/GenBank/DDBJ whole genome shotgun (WGS) entry which is preliminary data.</text>
</comment>
<keyword evidence="3" id="KW-1185">Reference proteome</keyword>
<dbReference type="Gene3D" id="1.10.10.10">
    <property type="entry name" value="Winged helix-like DNA-binding domain superfamily/Winged helix DNA-binding domain"/>
    <property type="match status" value="1"/>
</dbReference>
<dbReference type="Proteomes" id="UP001500466">
    <property type="component" value="Unassembled WGS sequence"/>
</dbReference>
<evidence type="ECO:0008006" key="4">
    <source>
        <dbReference type="Google" id="ProtNLM"/>
    </source>
</evidence>
<organism evidence="2 3">
    <name type="scientific">Yinghuangia aomiensis</name>
    <dbReference type="NCBI Taxonomy" id="676205"/>
    <lineage>
        <taxon>Bacteria</taxon>
        <taxon>Bacillati</taxon>
        <taxon>Actinomycetota</taxon>
        <taxon>Actinomycetes</taxon>
        <taxon>Kitasatosporales</taxon>
        <taxon>Streptomycetaceae</taxon>
        <taxon>Yinghuangia</taxon>
    </lineage>
</organism>
<sequence length="146" mass="15147">MSLPTPIAERVLDLVARIPPGRVMAYGDVAAYLAEAEAAEVAEVSGEPGESEEPGEPGEPGSPAEPVRLGPRQVGRIMAMYGGGVPWWRVLRADGTHAPGLEEGLRKLRAEGVPLRAGGTRVDMARARWDGGAGGTGPDPRSSAAD</sequence>